<evidence type="ECO:0000313" key="3">
    <source>
        <dbReference type="Proteomes" id="UP000218598"/>
    </source>
</evidence>
<keyword evidence="3" id="KW-1185">Reference proteome</keyword>
<keyword evidence="1" id="KW-0472">Membrane</keyword>
<proteinExistence type="predicted"/>
<feature type="transmembrane region" description="Helical" evidence="1">
    <location>
        <begin position="12"/>
        <end position="35"/>
    </location>
</feature>
<dbReference type="RefSeq" id="WP_096163722.1">
    <property type="nucleotide sequence ID" value="NZ_BAAAIQ010000025.1"/>
</dbReference>
<reference evidence="2 3" key="1">
    <citation type="journal article" date="2017" name="Elife">
        <title>Extensive horizontal gene transfer in cheese-associated bacteria.</title>
        <authorList>
            <person name="Bonham K.S."/>
            <person name="Wolfe B.E."/>
            <person name="Dutton R.J."/>
        </authorList>
    </citation>
    <scope>NUCLEOTIDE SEQUENCE [LARGE SCALE GENOMIC DNA]</scope>
    <source>
        <strain evidence="2 3">341_9</strain>
    </source>
</reference>
<dbReference type="GeneID" id="95326358"/>
<feature type="transmembrane region" description="Helical" evidence="1">
    <location>
        <begin position="101"/>
        <end position="121"/>
    </location>
</feature>
<dbReference type="Proteomes" id="UP000218598">
    <property type="component" value="Unassembled WGS sequence"/>
</dbReference>
<dbReference type="EMBL" id="NRGR01000001">
    <property type="protein sequence ID" value="PCC41110.1"/>
    <property type="molecule type" value="Genomic_DNA"/>
</dbReference>
<organism evidence="2 3">
    <name type="scientific">Brachybacterium alimentarium</name>
    <dbReference type="NCBI Taxonomy" id="47845"/>
    <lineage>
        <taxon>Bacteria</taxon>
        <taxon>Bacillati</taxon>
        <taxon>Actinomycetota</taxon>
        <taxon>Actinomycetes</taxon>
        <taxon>Micrococcales</taxon>
        <taxon>Dermabacteraceae</taxon>
        <taxon>Brachybacterium</taxon>
    </lineage>
</organism>
<evidence type="ECO:0000256" key="1">
    <source>
        <dbReference type="SAM" id="Phobius"/>
    </source>
</evidence>
<gene>
    <name evidence="2" type="ORF">CIK66_00680</name>
</gene>
<keyword evidence="1" id="KW-1133">Transmembrane helix</keyword>
<dbReference type="AlphaFoldDB" id="A0A2A3YP86"/>
<accession>A0A2A3YP86</accession>
<sequence>MSLDLDPLELLTVALTAVMLALPISFPLAAAAIAAPRRLWNGAGLALGLGILLGVIASIAGHFLDMGGTSLVASSVTHLLGMALVIAAALFVVIRSDGSRLTAVVGILACALIGLGEPSQVLPALLGLSQSDLVVGAGTVIEALVVVVVVGALVAAAGRVRALQIGIAAAGAVAAAMIAFSVVMHLMHGTSALEASDLQGVVDLQGVGDVRSGGIPLVPQLVVIVVVLVIGTILGAVVEAVLSGRRSDLEAGRSKA</sequence>
<keyword evidence="1" id="KW-0812">Transmembrane</keyword>
<feature type="transmembrane region" description="Helical" evidence="1">
    <location>
        <begin position="133"/>
        <end position="158"/>
    </location>
</feature>
<comment type="caution">
    <text evidence="2">The sequence shown here is derived from an EMBL/GenBank/DDBJ whole genome shotgun (WGS) entry which is preliminary data.</text>
</comment>
<feature type="transmembrane region" description="Helical" evidence="1">
    <location>
        <begin position="221"/>
        <end position="242"/>
    </location>
</feature>
<protein>
    <submittedName>
        <fullName evidence="2">Uncharacterized protein</fullName>
    </submittedName>
</protein>
<feature type="transmembrane region" description="Helical" evidence="1">
    <location>
        <begin position="76"/>
        <end position="94"/>
    </location>
</feature>
<feature type="transmembrane region" description="Helical" evidence="1">
    <location>
        <begin position="42"/>
        <end position="64"/>
    </location>
</feature>
<feature type="transmembrane region" description="Helical" evidence="1">
    <location>
        <begin position="165"/>
        <end position="187"/>
    </location>
</feature>
<name>A0A2A3YP86_9MICO</name>
<evidence type="ECO:0000313" key="2">
    <source>
        <dbReference type="EMBL" id="PCC41110.1"/>
    </source>
</evidence>
<dbReference type="OrthoDB" id="4794560at2"/>